<organism evidence="4 5">
    <name type="scientific">Exophiala sideris</name>
    <dbReference type="NCBI Taxonomy" id="1016849"/>
    <lineage>
        <taxon>Eukaryota</taxon>
        <taxon>Fungi</taxon>
        <taxon>Dikarya</taxon>
        <taxon>Ascomycota</taxon>
        <taxon>Pezizomycotina</taxon>
        <taxon>Eurotiomycetes</taxon>
        <taxon>Chaetothyriomycetidae</taxon>
        <taxon>Chaetothyriales</taxon>
        <taxon>Herpotrichiellaceae</taxon>
        <taxon>Exophiala</taxon>
    </lineage>
</organism>
<evidence type="ECO:0000256" key="1">
    <source>
        <dbReference type="SAM" id="Coils"/>
    </source>
</evidence>
<evidence type="ECO:0000313" key="5">
    <source>
        <dbReference type="Proteomes" id="UP000053599"/>
    </source>
</evidence>
<sequence>MSDTDSDNGSDNYSDNDILEAIRKDETVLYQLAPRFIFTPSSAAVSAPTSTTETSDKGEAEMEKDTSYTHSKGQPEEQWEEHCDKDDDDTSDTSSLSASRPLSRSPSLMSCTSTPSSAPSSPTIDAQRPAATIAQISPTTVALLQPVRSGHARLERQIADIDQGLTESDRRLAEIDRRLTDCDGQLAEFERRLIEIDRQYTEELAEIKRQLTKILRHHAAEIKRQHAEIECQNAVIERQHCWAQTGDREPEGRDQRTATIQHTIPLTAAQKHAIAQAITSLHSTTFVTPSLFVNVVFQQLKNSDDDDPTYFLAGEPTSTPNGPNRILALVRSSPARSKQTFDDLAVKIENAWYDAIGDSHDKQAKKMHFIAFYPMIAVRENGVAIPDAGKEGTWLKENMPYFKSQAYEHDDEEFKKMIEEVNQRDDLKALLS</sequence>
<evidence type="ECO:0000256" key="2">
    <source>
        <dbReference type="SAM" id="MobiDB-lite"/>
    </source>
</evidence>
<feature type="domain" description="Tautomerase cis-CaaD-like" evidence="3">
    <location>
        <begin position="260"/>
        <end position="398"/>
    </location>
</feature>
<dbReference type="InterPro" id="IPR014347">
    <property type="entry name" value="Tautomerase/MIF_sf"/>
</dbReference>
<dbReference type="Gene3D" id="3.30.429.10">
    <property type="entry name" value="Macrophage Migration Inhibitory Factor"/>
    <property type="match status" value="1"/>
</dbReference>
<feature type="compositionally biased region" description="Low complexity" evidence="2">
    <location>
        <begin position="39"/>
        <end position="53"/>
    </location>
</feature>
<dbReference type="InterPro" id="IPR028116">
    <property type="entry name" value="Cis-CaaD-like"/>
</dbReference>
<dbReference type="Pfam" id="PF14832">
    <property type="entry name" value="Tautomerase_3"/>
    <property type="match status" value="1"/>
</dbReference>
<dbReference type="EMBL" id="KN846954">
    <property type="protein sequence ID" value="KIV77221.1"/>
    <property type="molecule type" value="Genomic_DNA"/>
</dbReference>
<feature type="compositionally biased region" description="Basic and acidic residues" evidence="2">
    <location>
        <begin position="54"/>
        <end position="67"/>
    </location>
</feature>
<reference evidence="4 5" key="1">
    <citation type="submission" date="2015-01" db="EMBL/GenBank/DDBJ databases">
        <title>The Genome Sequence of Exophiala sideris CBS121828.</title>
        <authorList>
            <consortium name="The Broad Institute Genomics Platform"/>
            <person name="Cuomo C."/>
            <person name="de Hoog S."/>
            <person name="Gorbushina A."/>
            <person name="Stielow B."/>
            <person name="Teixiera M."/>
            <person name="Abouelleil A."/>
            <person name="Chapman S.B."/>
            <person name="Priest M."/>
            <person name="Young S.K."/>
            <person name="Wortman J."/>
            <person name="Nusbaum C."/>
            <person name="Birren B."/>
        </authorList>
    </citation>
    <scope>NUCLEOTIDE SEQUENCE [LARGE SCALE GENOMIC DNA]</scope>
    <source>
        <strain evidence="4 5">CBS 121828</strain>
    </source>
</reference>
<feature type="region of interest" description="Disordered" evidence="2">
    <location>
        <begin position="39"/>
        <end position="128"/>
    </location>
</feature>
<keyword evidence="1" id="KW-0175">Coiled coil</keyword>
<dbReference type="HOGENOM" id="CLU_634653_0_0_1"/>
<proteinExistence type="predicted"/>
<protein>
    <recommendedName>
        <fullName evidence="3">Tautomerase cis-CaaD-like domain-containing protein</fullName>
    </recommendedName>
</protein>
<accession>A0A0D1WQ64</accession>
<feature type="coiled-coil region" evidence="1">
    <location>
        <begin position="172"/>
        <end position="239"/>
    </location>
</feature>
<dbReference type="AlphaFoldDB" id="A0A0D1WQ64"/>
<gene>
    <name evidence="4" type="ORF">PV11_09036</name>
</gene>
<feature type="compositionally biased region" description="Low complexity" evidence="2">
    <location>
        <begin position="92"/>
        <end position="123"/>
    </location>
</feature>
<dbReference type="Proteomes" id="UP000053599">
    <property type="component" value="Unassembled WGS sequence"/>
</dbReference>
<evidence type="ECO:0000259" key="3">
    <source>
        <dbReference type="Pfam" id="PF14832"/>
    </source>
</evidence>
<feature type="region of interest" description="Disordered" evidence="2">
    <location>
        <begin position="1"/>
        <end position="20"/>
    </location>
</feature>
<name>A0A0D1WQ64_9EURO</name>
<dbReference type="OrthoDB" id="9981319at2759"/>
<evidence type="ECO:0000313" key="4">
    <source>
        <dbReference type="EMBL" id="KIV77221.1"/>
    </source>
</evidence>